<accession>A0A7R7IDP0</accession>
<protein>
    <submittedName>
        <fullName evidence="1">Uncharacterized protein</fullName>
    </submittedName>
</protein>
<dbReference type="RefSeq" id="WP_271713011.1">
    <property type="nucleotide sequence ID" value="NZ_AP024169.1"/>
</dbReference>
<evidence type="ECO:0000313" key="1">
    <source>
        <dbReference type="EMBL" id="BCN31923.1"/>
    </source>
</evidence>
<reference evidence="1 2" key="1">
    <citation type="submission" date="2020-11" db="EMBL/GenBank/DDBJ databases">
        <title>Draft genome sequencing of a Lachnospiraceae strain isolated from anoxic soil subjected to BSD treatment.</title>
        <authorList>
            <person name="Uek A."/>
            <person name="Tonouchi A."/>
        </authorList>
    </citation>
    <scope>NUCLEOTIDE SEQUENCE [LARGE SCALE GENOMIC DNA]</scope>
    <source>
        <strain evidence="1 2">TB5</strain>
    </source>
</reference>
<dbReference type="Proteomes" id="UP000595897">
    <property type="component" value="Chromosome"/>
</dbReference>
<sequence>MLEDLLYEKIIGKGVDLVERRINRLSVDNKRCKLWEKAFLNVAKYSEKINDSFCIELSKHRTLRRFFYLTFDTDSARFPVDSFIIALAMELKDYNIKLSTKDIIGVGEAIIQMWKQVIVYSDEADSITCFNDSIEIYKDSLIGIINSHDNIIRSFYKDLEDPNGLDKIRVYYPATGKNYIEWKQEYSIDICVNMHKGMPLGFTRIGYDYYLLENQPEQLKLSYISEDSKSEIMRVHTFDFPDDERRLIWVY</sequence>
<dbReference type="EMBL" id="AP024169">
    <property type="protein sequence ID" value="BCN31923.1"/>
    <property type="molecule type" value="Genomic_DNA"/>
</dbReference>
<evidence type="ECO:0000313" key="2">
    <source>
        <dbReference type="Proteomes" id="UP000595897"/>
    </source>
</evidence>
<gene>
    <name evidence="1" type="ORF">bsdtb5_32180</name>
</gene>
<keyword evidence="2" id="KW-1185">Reference proteome</keyword>
<dbReference type="AlphaFoldDB" id="A0A7R7IDP0"/>
<organism evidence="1 2">
    <name type="scientific">Anaeromicropila herbilytica</name>
    <dbReference type="NCBI Taxonomy" id="2785025"/>
    <lineage>
        <taxon>Bacteria</taxon>
        <taxon>Bacillati</taxon>
        <taxon>Bacillota</taxon>
        <taxon>Clostridia</taxon>
        <taxon>Lachnospirales</taxon>
        <taxon>Lachnospiraceae</taxon>
        <taxon>Anaeromicropila</taxon>
    </lineage>
</organism>
<dbReference type="KEGG" id="ahb:bsdtb5_32180"/>
<proteinExistence type="predicted"/>
<name>A0A7R7IDP0_9FIRM</name>